<accession>A0A0M9GIM4</accession>
<name>A0A0M9GIM4_9PSED</name>
<gene>
    <name evidence="1" type="ORF">PF66_01727</name>
</gene>
<feature type="non-terminal residue" evidence="1">
    <location>
        <position position="39"/>
    </location>
</feature>
<evidence type="ECO:0000313" key="2">
    <source>
        <dbReference type="Proteomes" id="UP000037931"/>
    </source>
</evidence>
<keyword evidence="2" id="KW-1185">Reference proteome</keyword>
<dbReference type="Proteomes" id="UP000037931">
    <property type="component" value="Unassembled WGS sequence"/>
</dbReference>
<proteinExistence type="predicted"/>
<sequence length="39" mass="4499">MADVILPWSGKPSFPFFAQQQEALGTDQDQYQLLEQCMH</sequence>
<organism evidence="1 2">
    <name type="scientific">Pseudomonas asplenii</name>
    <dbReference type="NCBI Taxonomy" id="53407"/>
    <lineage>
        <taxon>Bacteria</taxon>
        <taxon>Pseudomonadati</taxon>
        <taxon>Pseudomonadota</taxon>
        <taxon>Gammaproteobacteria</taxon>
        <taxon>Pseudomonadales</taxon>
        <taxon>Pseudomonadaceae</taxon>
        <taxon>Pseudomonas</taxon>
    </lineage>
</organism>
<dbReference type="AlphaFoldDB" id="A0A0M9GIM4"/>
<reference evidence="1 2" key="1">
    <citation type="journal article" date="2015" name="PLoS ONE">
        <title>Rice-Infecting Pseudomonas Genomes Are Highly Accessorized and Harbor Multiple Putative Virulence Mechanisms to Cause Sheath Brown Rot.</title>
        <authorList>
            <person name="Quibod I.L."/>
            <person name="Grande G."/>
            <person name="Oreiro E.G."/>
            <person name="Borja F.N."/>
            <person name="Dossa G.S."/>
            <person name="Mauleon R."/>
            <person name="Cruz C.V."/>
            <person name="Oliva R."/>
        </authorList>
    </citation>
    <scope>NUCLEOTIDE SEQUENCE [LARGE SCALE GENOMIC DNA]</scope>
    <source>
        <strain evidence="1 2">IRRI 6609</strain>
    </source>
</reference>
<comment type="caution">
    <text evidence="1">The sequence shown here is derived from an EMBL/GenBank/DDBJ whole genome shotgun (WGS) entry which is preliminary data.</text>
</comment>
<protein>
    <submittedName>
        <fullName evidence="1">Uncharacterized protein</fullName>
    </submittedName>
</protein>
<dbReference type="EMBL" id="JSYZ01000004">
    <property type="protein sequence ID" value="KPA92142.1"/>
    <property type="molecule type" value="Genomic_DNA"/>
</dbReference>
<evidence type="ECO:0000313" key="1">
    <source>
        <dbReference type="EMBL" id="KPA92142.1"/>
    </source>
</evidence>